<reference evidence="2" key="1">
    <citation type="submission" date="2019-02" db="EMBL/GenBank/DDBJ databases">
        <authorList>
            <person name="Gruber-Vodicka R. H."/>
            <person name="Seah K. B. B."/>
        </authorList>
    </citation>
    <scope>NUCLEOTIDE SEQUENCE</scope>
    <source>
        <strain evidence="3">BECK_BY19</strain>
        <strain evidence="2">BECK_BY8</strain>
    </source>
</reference>
<evidence type="ECO:0000313" key="2">
    <source>
        <dbReference type="EMBL" id="VFK68906.1"/>
    </source>
</evidence>
<evidence type="ECO:0000313" key="3">
    <source>
        <dbReference type="EMBL" id="VFK73353.1"/>
    </source>
</evidence>
<dbReference type="EMBL" id="CAADFZ010000283">
    <property type="protein sequence ID" value="VFK68906.1"/>
    <property type="molecule type" value="Genomic_DNA"/>
</dbReference>
<gene>
    <name evidence="2" type="ORF">BECKUNK1418G_GA0071005_12833</name>
    <name evidence="3" type="ORF">BECKUNK1418H_GA0071006_11922</name>
</gene>
<accession>A0A451AS73</accession>
<organism evidence="2">
    <name type="scientific">Candidatus Kentrum sp. UNK</name>
    <dbReference type="NCBI Taxonomy" id="2126344"/>
    <lineage>
        <taxon>Bacteria</taxon>
        <taxon>Pseudomonadati</taxon>
        <taxon>Pseudomonadota</taxon>
        <taxon>Gammaproteobacteria</taxon>
        <taxon>Candidatus Kentrum</taxon>
    </lineage>
</organism>
<proteinExistence type="predicted"/>
<dbReference type="AlphaFoldDB" id="A0A451AS73"/>
<protein>
    <submittedName>
        <fullName evidence="2">Uncharacterized protein</fullName>
    </submittedName>
</protein>
<sequence>MKLGNYPLITIHYSLFTIHYQTTETEVTLHGQPSDKQFIFRVGQPSTRPEKAEPSNGVVSNVMRERQQNSTSKPRLFRILPPRPLGLTIGNLTVAAWQKETMD</sequence>
<dbReference type="EMBL" id="CAADGD010000192">
    <property type="protein sequence ID" value="VFK73353.1"/>
    <property type="molecule type" value="Genomic_DNA"/>
</dbReference>
<evidence type="ECO:0000256" key="1">
    <source>
        <dbReference type="SAM" id="MobiDB-lite"/>
    </source>
</evidence>
<name>A0A451AS73_9GAMM</name>
<feature type="region of interest" description="Disordered" evidence="1">
    <location>
        <begin position="44"/>
        <end position="77"/>
    </location>
</feature>